<dbReference type="AlphaFoldDB" id="A0A132E6F6"/>
<comment type="caution">
    <text evidence="2">The sequence shown here is derived from an EMBL/GenBank/DDBJ whole genome shotgun (WGS) entry which is preliminary data.</text>
</comment>
<evidence type="ECO:0000313" key="2">
    <source>
        <dbReference type="EMBL" id="KWF17608.1"/>
    </source>
</evidence>
<evidence type="ECO:0008006" key="4">
    <source>
        <dbReference type="Google" id="ProtNLM"/>
    </source>
</evidence>
<evidence type="ECO:0000256" key="1">
    <source>
        <dbReference type="SAM" id="Phobius"/>
    </source>
</evidence>
<reference evidence="2 3" key="1">
    <citation type="submission" date="2015-11" db="EMBL/GenBank/DDBJ databases">
        <title>Expanding the genomic diversity of Burkholderia species for the development of highly accurate diagnostics.</title>
        <authorList>
            <person name="Sahl J."/>
            <person name="Keim P."/>
            <person name="Wagner D."/>
        </authorList>
    </citation>
    <scope>NUCLEOTIDE SEQUENCE [LARGE SCALE GENOMIC DNA]</scope>
    <source>
        <strain evidence="2 3">MSMB368WGS</strain>
    </source>
</reference>
<sequence length="126" mass="13543">MLKAMGAIVIGVGFLIAAAFSVQSTREFLRTSIVVPGRVVKLNAGGYHPEIEFVTKSGERISYPQGGILIAAMTVGQDVEVRYLPEQPIPTATVNTFRAIWDMPIFLATMGLGAILVGLLNLPSRK</sequence>
<dbReference type="EMBL" id="LPJR01000094">
    <property type="protein sequence ID" value="KWF17608.1"/>
    <property type="molecule type" value="Genomic_DNA"/>
</dbReference>
<feature type="transmembrane region" description="Helical" evidence="1">
    <location>
        <begin position="103"/>
        <end position="122"/>
    </location>
</feature>
<organism evidence="2 3">
    <name type="scientific">Burkholderia pseudomultivorans</name>
    <dbReference type="NCBI Taxonomy" id="1207504"/>
    <lineage>
        <taxon>Bacteria</taxon>
        <taxon>Pseudomonadati</taxon>
        <taxon>Pseudomonadota</taxon>
        <taxon>Betaproteobacteria</taxon>
        <taxon>Burkholderiales</taxon>
        <taxon>Burkholderiaceae</taxon>
        <taxon>Burkholderia</taxon>
        <taxon>Burkholderia cepacia complex</taxon>
    </lineage>
</organism>
<evidence type="ECO:0000313" key="3">
    <source>
        <dbReference type="Proteomes" id="UP000062912"/>
    </source>
</evidence>
<name>A0A132E6F6_9BURK</name>
<keyword evidence="1" id="KW-0472">Membrane</keyword>
<dbReference type="OrthoDB" id="9102337at2"/>
<protein>
    <recommendedName>
        <fullName evidence="4">DUF3592 domain-containing protein</fullName>
    </recommendedName>
</protein>
<proteinExistence type="predicted"/>
<keyword evidence="1" id="KW-0812">Transmembrane</keyword>
<dbReference type="Proteomes" id="UP000062912">
    <property type="component" value="Unassembled WGS sequence"/>
</dbReference>
<dbReference type="RefSeq" id="WP_060247090.1">
    <property type="nucleotide sequence ID" value="NZ_LPJR01000094.1"/>
</dbReference>
<gene>
    <name evidence="2" type="ORF">WT56_32520</name>
</gene>
<accession>A0A132E6F6</accession>
<keyword evidence="1" id="KW-1133">Transmembrane helix</keyword>